<dbReference type="Pfam" id="PF13649">
    <property type="entry name" value="Methyltransf_25"/>
    <property type="match status" value="1"/>
</dbReference>
<dbReference type="SUPFAM" id="SSF53335">
    <property type="entry name" value="S-adenosyl-L-methionine-dependent methyltransferases"/>
    <property type="match status" value="1"/>
</dbReference>
<dbReference type="InterPro" id="IPR029063">
    <property type="entry name" value="SAM-dependent_MTases_sf"/>
</dbReference>
<dbReference type="GO" id="GO:0032259">
    <property type="term" value="P:methylation"/>
    <property type="evidence" value="ECO:0007669"/>
    <property type="project" value="UniProtKB-KW"/>
</dbReference>
<dbReference type="CDD" id="cd02440">
    <property type="entry name" value="AdoMet_MTases"/>
    <property type="match status" value="1"/>
</dbReference>
<dbReference type="RefSeq" id="WP_354551556.1">
    <property type="nucleotide sequence ID" value="NZ_JBEPSD010000003.1"/>
</dbReference>
<keyword evidence="2" id="KW-0808">Transferase</keyword>
<dbReference type="InterPro" id="IPR041698">
    <property type="entry name" value="Methyltransf_25"/>
</dbReference>
<dbReference type="GO" id="GO:0008168">
    <property type="term" value="F:methyltransferase activity"/>
    <property type="evidence" value="ECO:0007669"/>
    <property type="project" value="UniProtKB-KW"/>
</dbReference>
<protein>
    <submittedName>
        <fullName evidence="2">SAM-dependent methyltransferase</fullName>
    </submittedName>
</protein>
<dbReference type="EMBL" id="JBEPSD010000003">
    <property type="protein sequence ID" value="MET4570482.1"/>
    <property type="molecule type" value="Genomic_DNA"/>
</dbReference>
<keyword evidence="2" id="KW-0489">Methyltransferase</keyword>
<accession>A0ABV2Q0T5</accession>
<sequence>MQDDRGIKHIFTFPWAYNVFQGLVGATKARRWVSERFWQARVGQKVVDIGCGPGSIVHLLPAGVKYVGFDISDEYISSARVKFAGDPDKMFLVGVAEDYVDHLPAQMQGADLVLINGLLHHLDDNEALIALKLARASMAPSGRLVCLEACFLISQAPLAHWMLKQDRGKNVRTEPEWKALVAKVFEKSESYILTGLLRIPYTLIVIEAKL</sequence>
<dbReference type="Proteomes" id="UP001549251">
    <property type="component" value="Unassembled WGS sequence"/>
</dbReference>
<gene>
    <name evidence="2" type="ORF">ABIE04_002861</name>
</gene>
<organism evidence="2 3">
    <name type="scientific">Rhodanobacter soli</name>
    <dbReference type="NCBI Taxonomy" id="590609"/>
    <lineage>
        <taxon>Bacteria</taxon>
        <taxon>Pseudomonadati</taxon>
        <taxon>Pseudomonadota</taxon>
        <taxon>Gammaproteobacteria</taxon>
        <taxon>Lysobacterales</taxon>
        <taxon>Rhodanobacteraceae</taxon>
        <taxon>Rhodanobacter</taxon>
    </lineage>
</organism>
<feature type="domain" description="Methyltransferase" evidence="1">
    <location>
        <begin position="46"/>
        <end position="142"/>
    </location>
</feature>
<dbReference type="Gene3D" id="3.40.50.150">
    <property type="entry name" value="Vaccinia Virus protein VP39"/>
    <property type="match status" value="1"/>
</dbReference>
<evidence type="ECO:0000313" key="3">
    <source>
        <dbReference type="Proteomes" id="UP001549251"/>
    </source>
</evidence>
<comment type="caution">
    <text evidence="2">The sequence shown here is derived from an EMBL/GenBank/DDBJ whole genome shotgun (WGS) entry which is preliminary data.</text>
</comment>
<proteinExistence type="predicted"/>
<evidence type="ECO:0000313" key="2">
    <source>
        <dbReference type="EMBL" id="MET4570482.1"/>
    </source>
</evidence>
<name>A0ABV2Q0T5_9GAMM</name>
<keyword evidence="3" id="KW-1185">Reference proteome</keyword>
<evidence type="ECO:0000259" key="1">
    <source>
        <dbReference type="Pfam" id="PF13649"/>
    </source>
</evidence>
<reference evidence="2 3" key="1">
    <citation type="submission" date="2024-06" db="EMBL/GenBank/DDBJ databases">
        <title>Sorghum-associated microbial communities from plants grown in Nebraska, USA.</title>
        <authorList>
            <person name="Schachtman D."/>
        </authorList>
    </citation>
    <scope>NUCLEOTIDE SEQUENCE [LARGE SCALE GENOMIC DNA]</scope>
    <source>
        <strain evidence="2 3">1757</strain>
    </source>
</reference>